<sequence>MKLLELETLSQNLLTFNCGGWWLTLALYTNYMESSAGIGSPRISGFGELLPMLE</sequence>
<evidence type="ECO:0000313" key="1">
    <source>
        <dbReference type="EMBL" id="EDM06270.1"/>
    </source>
</evidence>
<protein>
    <submittedName>
        <fullName evidence="1">RCG34986</fullName>
    </submittedName>
</protein>
<dbReference type="Proteomes" id="UP000234681">
    <property type="component" value="Chromosome 10"/>
</dbReference>
<gene>
    <name evidence="1" type="ORF">rCG_34986</name>
</gene>
<evidence type="ECO:0000313" key="2">
    <source>
        <dbReference type="Proteomes" id="UP000234681"/>
    </source>
</evidence>
<proteinExistence type="predicted"/>
<name>A6HJR5_RAT</name>
<organism evidence="1 2">
    <name type="scientific">Rattus norvegicus</name>
    <name type="common">Rat</name>
    <dbReference type="NCBI Taxonomy" id="10116"/>
    <lineage>
        <taxon>Eukaryota</taxon>
        <taxon>Metazoa</taxon>
        <taxon>Chordata</taxon>
        <taxon>Craniata</taxon>
        <taxon>Vertebrata</taxon>
        <taxon>Euteleostomi</taxon>
        <taxon>Mammalia</taxon>
        <taxon>Eutheria</taxon>
        <taxon>Euarchontoglires</taxon>
        <taxon>Glires</taxon>
        <taxon>Rodentia</taxon>
        <taxon>Myomorpha</taxon>
        <taxon>Muroidea</taxon>
        <taxon>Muridae</taxon>
        <taxon>Murinae</taxon>
        <taxon>Rattus</taxon>
    </lineage>
</organism>
<reference evidence="1 2" key="1">
    <citation type="submission" date="2005-07" db="EMBL/GenBank/DDBJ databases">
        <authorList>
            <person name="Mural R.J."/>
            <person name="Li P.W."/>
            <person name="Adams M.D."/>
            <person name="Amanatides P.G."/>
            <person name="Baden-Tillson H."/>
            <person name="Barnstead M."/>
            <person name="Chin S.H."/>
            <person name="Dew I."/>
            <person name="Evans C.A."/>
            <person name="Ferriera S."/>
            <person name="Flanigan M."/>
            <person name="Fosler C."/>
            <person name="Glodek A."/>
            <person name="Gu Z."/>
            <person name="Holt R.A."/>
            <person name="Jennings D."/>
            <person name="Kraft C.L."/>
            <person name="Lu F."/>
            <person name="Nguyen T."/>
            <person name="Nusskern D.R."/>
            <person name="Pfannkoch C.M."/>
            <person name="Sitter C."/>
            <person name="Sutton G.G."/>
            <person name="Venter J.C."/>
            <person name="Wang Z."/>
            <person name="Woodage T."/>
            <person name="Zheng X.H."/>
            <person name="Zhong F."/>
        </authorList>
    </citation>
    <scope>NUCLEOTIDE SEQUENCE [LARGE SCALE GENOMIC DNA]</scope>
    <source>
        <strain>BN</strain>
        <strain evidence="2">Sprague-Dawley</strain>
    </source>
</reference>
<dbReference type="EMBL" id="CH473948">
    <property type="protein sequence ID" value="EDM06270.1"/>
    <property type="molecule type" value="Genomic_DNA"/>
</dbReference>
<dbReference type="AlphaFoldDB" id="A6HJR5"/>
<accession>A6HJR5</accession>